<organism evidence="19 20">
    <name type="scientific">Tangfeifania diversioriginum</name>
    <dbReference type="NCBI Taxonomy" id="1168035"/>
    <lineage>
        <taxon>Bacteria</taxon>
        <taxon>Pseudomonadati</taxon>
        <taxon>Bacteroidota</taxon>
        <taxon>Bacteroidia</taxon>
        <taxon>Marinilabiliales</taxon>
        <taxon>Prolixibacteraceae</taxon>
        <taxon>Tangfeifania</taxon>
    </lineage>
</organism>
<evidence type="ECO:0000256" key="12">
    <source>
        <dbReference type="ARBA" id="ARBA00034013"/>
    </source>
</evidence>
<dbReference type="UniPathway" id="UPA00299"/>
<dbReference type="GO" id="GO:0005737">
    <property type="term" value="C:cytoplasm"/>
    <property type="evidence" value="ECO:0007669"/>
    <property type="project" value="UniProtKB-SubCell"/>
</dbReference>
<comment type="catalytic activity">
    <reaction evidence="12 14">
        <text>hydrolysis of (1-&gt;4)-alpha-D-glucosidic linkage in 4-alpha-D-[(1-&gt;4)-alpha-D-glucanosyl]n trehalose to yield trehalose and (1-&gt;4)-alpha-D-glucan.</text>
        <dbReference type="EC" id="3.2.1.141"/>
    </reaction>
</comment>
<keyword evidence="9 14" id="KW-0326">Glycosidase</keyword>
<dbReference type="InterPro" id="IPR014756">
    <property type="entry name" value="Ig_E-set"/>
</dbReference>
<gene>
    <name evidence="19" type="ORF">SAMN05444280_11784</name>
</gene>
<dbReference type="InterPro" id="IPR012768">
    <property type="entry name" value="Trehalose_TreZ"/>
</dbReference>
<dbReference type="EMBL" id="FQZE01000017">
    <property type="protein sequence ID" value="SHJ36646.1"/>
    <property type="molecule type" value="Genomic_DNA"/>
</dbReference>
<dbReference type="Gene3D" id="2.60.40.10">
    <property type="entry name" value="Immunoglobulins"/>
    <property type="match status" value="1"/>
</dbReference>
<feature type="active site" description="Proton donor" evidence="15">
    <location>
        <position position="298"/>
    </location>
</feature>
<dbReference type="STRING" id="1168035.SAMN05444280_11784"/>
<dbReference type="SUPFAM" id="SSF81296">
    <property type="entry name" value="E set domains"/>
    <property type="match status" value="1"/>
</dbReference>
<evidence type="ECO:0000256" key="6">
    <source>
        <dbReference type="ARBA" id="ARBA00022490"/>
    </source>
</evidence>
<comment type="subcellular location">
    <subcellularLocation>
        <location evidence="1 15">Cytoplasm</location>
    </subcellularLocation>
</comment>
<dbReference type="CDD" id="cd11325">
    <property type="entry name" value="AmyAc_GTHase"/>
    <property type="match status" value="1"/>
</dbReference>
<feature type="binding site" evidence="16">
    <location>
        <begin position="259"/>
        <end position="264"/>
    </location>
    <ligand>
        <name>substrate</name>
    </ligand>
</feature>
<evidence type="ECO:0000256" key="17">
    <source>
        <dbReference type="PIRSR" id="PIRSR006337-3"/>
    </source>
</evidence>
<dbReference type="CDD" id="cd02853">
    <property type="entry name" value="E_set_MTHase_like_N"/>
    <property type="match status" value="1"/>
</dbReference>
<evidence type="ECO:0000259" key="18">
    <source>
        <dbReference type="SMART" id="SM00642"/>
    </source>
</evidence>
<dbReference type="InterPro" id="IPR017853">
    <property type="entry name" value="GH"/>
</dbReference>
<dbReference type="Proteomes" id="UP000184050">
    <property type="component" value="Unassembled WGS sequence"/>
</dbReference>
<dbReference type="EC" id="3.2.1.141" evidence="4 13"/>
<dbReference type="PANTHER" id="PTHR43651">
    <property type="entry name" value="1,4-ALPHA-GLUCAN-BRANCHING ENZYME"/>
    <property type="match status" value="1"/>
</dbReference>
<dbReference type="NCBIfam" id="TIGR02402">
    <property type="entry name" value="trehalose_TreZ"/>
    <property type="match status" value="1"/>
</dbReference>
<evidence type="ECO:0000256" key="11">
    <source>
        <dbReference type="ARBA" id="ARBA00033284"/>
    </source>
</evidence>
<evidence type="ECO:0000256" key="8">
    <source>
        <dbReference type="ARBA" id="ARBA00023277"/>
    </source>
</evidence>
<dbReference type="SUPFAM" id="SSF51445">
    <property type="entry name" value="(Trans)glycosidases"/>
    <property type="match status" value="1"/>
</dbReference>
<dbReference type="PANTHER" id="PTHR43651:SF11">
    <property type="entry name" value="MALTO-OLIGOSYLTREHALOSE TREHALOHYDROLASE"/>
    <property type="match status" value="1"/>
</dbReference>
<evidence type="ECO:0000256" key="16">
    <source>
        <dbReference type="PIRSR" id="PIRSR006337-2"/>
    </source>
</evidence>
<evidence type="ECO:0000256" key="7">
    <source>
        <dbReference type="ARBA" id="ARBA00022801"/>
    </source>
</evidence>
<protein>
    <recommendedName>
        <fullName evidence="5 13">Malto-oligosyltrehalose trehalohydrolase</fullName>
        <shortName evidence="14">MTHase</shortName>
        <ecNumber evidence="4 13">3.2.1.141</ecNumber>
    </recommendedName>
    <alternativeName>
        <fullName evidence="11 14">4-alpha-D-((1-&gt;4)-alpha-D-glucano)trehalose trehalohydrolase</fullName>
    </alternativeName>
    <alternativeName>
        <fullName evidence="10 14">Maltooligosyl trehalose trehalohydrolase</fullName>
    </alternativeName>
</protein>
<dbReference type="PIRSF" id="PIRSF006337">
    <property type="entry name" value="Trehalose_TreZ"/>
    <property type="match status" value="1"/>
</dbReference>
<dbReference type="GO" id="GO:0005992">
    <property type="term" value="P:trehalose biosynthetic process"/>
    <property type="evidence" value="ECO:0007669"/>
    <property type="project" value="UniProtKB-UniRule"/>
</dbReference>
<evidence type="ECO:0000256" key="4">
    <source>
        <dbReference type="ARBA" id="ARBA00012268"/>
    </source>
</evidence>
<feature type="site" description="Transition state stabilizer" evidence="17">
    <location>
        <position position="392"/>
    </location>
</feature>
<keyword evidence="7 14" id="KW-0378">Hydrolase</keyword>
<keyword evidence="8" id="KW-0119">Carbohydrate metabolism</keyword>
<dbReference type="InterPro" id="IPR044901">
    <property type="entry name" value="Trehalose_TreZ_E-set_sf"/>
</dbReference>
<dbReference type="OrthoDB" id="9761875at2"/>
<evidence type="ECO:0000256" key="10">
    <source>
        <dbReference type="ARBA" id="ARBA00032057"/>
    </source>
</evidence>
<evidence type="ECO:0000313" key="19">
    <source>
        <dbReference type="EMBL" id="SHJ36646.1"/>
    </source>
</evidence>
<keyword evidence="20" id="KW-1185">Reference proteome</keyword>
<dbReference type="Pfam" id="PF02922">
    <property type="entry name" value="CBM_48"/>
    <property type="match status" value="1"/>
</dbReference>
<evidence type="ECO:0000256" key="3">
    <source>
        <dbReference type="ARBA" id="ARBA00008061"/>
    </source>
</evidence>
<feature type="binding site" evidence="16">
    <location>
        <begin position="391"/>
        <end position="396"/>
    </location>
    <ligand>
        <name>substrate</name>
    </ligand>
</feature>
<evidence type="ECO:0000256" key="2">
    <source>
        <dbReference type="ARBA" id="ARBA00005199"/>
    </source>
</evidence>
<feature type="domain" description="Glycosyl hydrolase family 13 catalytic" evidence="18">
    <location>
        <begin position="115"/>
        <end position="511"/>
    </location>
</feature>
<sequence length="610" mass="70348">MNYRKIFPVFSAANTCKFSVWAPKAKSVHLVTQHPEKKYKMTPQKLGCWSLKLDNISPGTRYKYLIDENEAFPDPASLSQPDGVHEASEVIDLNDFEWTDQNWKSIPLKEMIQYELHTGTFTPEGTFAGIRSKLDHLKELGVNTIEILPVSQFSGKRNWGYDGVYPFAVQDSYGGAKELMRLVNESHQQGIAVILDVVYNHFGPEGNYVGNFGHYFSGKYSTPWGEPINFDGSYSDSVRNYFIQNALMWCRDFHIDGLRLDAVHSIFDFGAKHIMQELAENLNQLSEQTGRRHYLIAESHLNDVRYISPISKGGYGLEAQWSDDFHHAVHTLTTGEQKGYYMDFGQSHQLSKAIKEAFVYDGRYSEFRKKTYGSSTQNNPGEQFVIFNQNHDQVGNRLHGDRLISMTDFENAKVIAGAMFVSPNVPMLFMGEEYGERNPFYYFVSHLDEELNRLVREGRKREFKDFYDDSADVPNADDLQAFENSKLSWNIENDTEKSAMFRFYKELIKLRKEHPVLKETDKDNLRISEDGKFFTLERWRDESRVVVFMNFEDKQRTGKIPAHIVGTLTKILDSKSFGRNEIAEPENTEVAANQEIMMPENSMQIFSNRV</sequence>
<evidence type="ECO:0000256" key="13">
    <source>
        <dbReference type="NCBIfam" id="TIGR02402"/>
    </source>
</evidence>
<evidence type="ECO:0000256" key="14">
    <source>
        <dbReference type="PIRNR" id="PIRNR006337"/>
    </source>
</evidence>
<name>A0A1M6IQA3_9BACT</name>
<dbReference type="RefSeq" id="WP_073169721.1">
    <property type="nucleotide sequence ID" value="NZ_FQZE01000017.1"/>
</dbReference>
<dbReference type="InterPro" id="IPR013783">
    <property type="entry name" value="Ig-like_fold"/>
</dbReference>
<dbReference type="InterPro" id="IPR006047">
    <property type="entry name" value="GH13_cat_dom"/>
</dbReference>
<evidence type="ECO:0000256" key="15">
    <source>
        <dbReference type="PIRSR" id="PIRSR006337-1"/>
    </source>
</evidence>
<evidence type="ECO:0000256" key="5">
    <source>
        <dbReference type="ARBA" id="ARBA00015938"/>
    </source>
</evidence>
<keyword evidence="6" id="KW-0963">Cytoplasm</keyword>
<feature type="active site" description="Nucleophile" evidence="15">
    <location>
        <position position="261"/>
    </location>
</feature>
<dbReference type="Gene3D" id="3.20.20.80">
    <property type="entry name" value="Glycosidases"/>
    <property type="match status" value="1"/>
</dbReference>
<comment type="similarity">
    <text evidence="3 14">Belongs to the glycosyl hydrolase 13 family.</text>
</comment>
<evidence type="ECO:0000256" key="1">
    <source>
        <dbReference type="ARBA" id="ARBA00004496"/>
    </source>
</evidence>
<dbReference type="GO" id="GO:0033942">
    <property type="term" value="F:4-alpha-D-(1-&gt;4)-alpha-D-glucanotrehalose trehalohydrolase activity"/>
    <property type="evidence" value="ECO:0007669"/>
    <property type="project" value="UniProtKB-EC"/>
</dbReference>
<dbReference type="Gene3D" id="1.10.10.760">
    <property type="entry name" value="E-set domains of sugar-utilizing enzymes"/>
    <property type="match status" value="1"/>
</dbReference>
<dbReference type="Pfam" id="PF00128">
    <property type="entry name" value="Alpha-amylase"/>
    <property type="match status" value="2"/>
</dbReference>
<accession>A0A1M6IQA3</accession>
<comment type="pathway">
    <text evidence="2 14">Glycan biosynthesis; trehalose biosynthesis.</text>
</comment>
<feature type="binding site" evidence="16">
    <location>
        <begin position="323"/>
        <end position="327"/>
    </location>
    <ligand>
        <name>substrate</name>
    </ligand>
</feature>
<evidence type="ECO:0000313" key="20">
    <source>
        <dbReference type="Proteomes" id="UP000184050"/>
    </source>
</evidence>
<dbReference type="SMART" id="SM00642">
    <property type="entry name" value="Aamy"/>
    <property type="match status" value="1"/>
</dbReference>
<evidence type="ECO:0000256" key="9">
    <source>
        <dbReference type="ARBA" id="ARBA00023295"/>
    </source>
</evidence>
<dbReference type="InterPro" id="IPR004193">
    <property type="entry name" value="Glyco_hydro_13_N"/>
</dbReference>
<reference evidence="19 20" key="1">
    <citation type="submission" date="2016-11" db="EMBL/GenBank/DDBJ databases">
        <authorList>
            <person name="Jaros S."/>
            <person name="Januszkiewicz K."/>
            <person name="Wedrychowicz H."/>
        </authorList>
    </citation>
    <scope>NUCLEOTIDE SEQUENCE [LARGE SCALE GENOMIC DNA]</scope>
    <source>
        <strain evidence="19 20">DSM 27063</strain>
    </source>
</reference>
<proteinExistence type="inferred from homology"/>
<dbReference type="AlphaFoldDB" id="A0A1M6IQA3"/>